<dbReference type="Pfam" id="PF00722">
    <property type="entry name" value="Glyco_hydro_16"/>
    <property type="match status" value="1"/>
</dbReference>
<dbReference type="CDD" id="cd02183">
    <property type="entry name" value="GH16_fungal_CRH1_transglycosylase"/>
    <property type="match status" value="1"/>
</dbReference>
<dbReference type="OrthoDB" id="4781at2759"/>
<dbReference type="PANTHER" id="PTHR10963">
    <property type="entry name" value="GLYCOSYL HYDROLASE-RELATED"/>
    <property type="match status" value="1"/>
</dbReference>
<dbReference type="GO" id="GO:0098552">
    <property type="term" value="C:side of membrane"/>
    <property type="evidence" value="ECO:0007669"/>
    <property type="project" value="UniProtKB-KW"/>
</dbReference>
<evidence type="ECO:0000256" key="1">
    <source>
        <dbReference type="ARBA" id="ARBA00000822"/>
    </source>
</evidence>
<keyword evidence="5" id="KW-0964">Secreted</keyword>
<dbReference type="PROSITE" id="PS51762">
    <property type="entry name" value="GH16_2"/>
    <property type="match status" value="1"/>
</dbReference>
<comment type="similarity">
    <text evidence="17">Belongs to the glycosyl hydrolase 16 family. CRH1 subfamily.</text>
</comment>
<evidence type="ECO:0000256" key="20">
    <source>
        <dbReference type="PIRSR" id="PIRSR037299-2"/>
    </source>
</evidence>
<keyword evidence="14" id="KW-0449">Lipoprotein</keyword>
<dbReference type="RefSeq" id="XP_037140244.1">
    <property type="nucleotide sequence ID" value="XM_037284348.1"/>
</dbReference>
<keyword evidence="4" id="KW-0134">Cell wall</keyword>
<evidence type="ECO:0000256" key="3">
    <source>
        <dbReference type="ARBA" id="ARBA00004589"/>
    </source>
</evidence>
<feature type="signal peptide" evidence="22">
    <location>
        <begin position="1"/>
        <end position="22"/>
    </location>
</feature>
<dbReference type="EMBL" id="CP059250">
    <property type="protein sequence ID" value="QLL33570.1"/>
    <property type="molecule type" value="Genomic_DNA"/>
</dbReference>
<feature type="active site" description="Proton donor" evidence="19">
    <location>
        <position position="129"/>
    </location>
</feature>
<dbReference type="InterPro" id="IPR013320">
    <property type="entry name" value="ConA-like_dom_sf"/>
</dbReference>
<keyword evidence="12 20" id="KW-1015">Disulfide bond</keyword>
<keyword evidence="7" id="KW-0328">Glycosyltransferase</keyword>
<keyword evidence="9 22" id="KW-0732">Signal</keyword>
<dbReference type="PIRSF" id="PIRSF037299">
    <property type="entry name" value="Glycosidase_CRH1_prd"/>
    <property type="match status" value="1"/>
</dbReference>
<organism evidence="24 25">
    <name type="scientific">Torulaspora globosa</name>
    <dbReference type="NCBI Taxonomy" id="48254"/>
    <lineage>
        <taxon>Eukaryota</taxon>
        <taxon>Fungi</taxon>
        <taxon>Dikarya</taxon>
        <taxon>Ascomycota</taxon>
        <taxon>Saccharomycotina</taxon>
        <taxon>Saccharomycetes</taxon>
        <taxon>Saccharomycetales</taxon>
        <taxon>Saccharomycetaceae</taxon>
        <taxon>Torulaspora</taxon>
    </lineage>
</organism>
<evidence type="ECO:0000256" key="15">
    <source>
        <dbReference type="ARBA" id="ARBA00023295"/>
    </source>
</evidence>
<feature type="active site" description="Nucleophile" evidence="19">
    <location>
        <position position="125"/>
    </location>
</feature>
<evidence type="ECO:0000256" key="22">
    <source>
        <dbReference type="SAM" id="SignalP"/>
    </source>
</evidence>
<evidence type="ECO:0000256" key="19">
    <source>
        <dbReference type="PIRSR" id="PIRSR037299-1"/>
    </source>
</evidence>
<dbReference type="InterPro" id="IPR017168">
    <property type="entry name" value="CHR-like"/>
</dbReference>
<evidence type="ECO:0000256" key="12">
    <source>
        <dbReference type="ARBA" id="ARBA00023157"/>
    </source>
</evidence>
<feature type="chain" id="PRO_5028877622" description="Crh-like protein" evidence="22">
    <location>
        <begin position="23"/>
        <end position="488"/>
    </location>
</feature>
<dbReference type="InterPro" id="IPR000757">
    <property type="entry name" value="Beta-glucanase-like"/>
</dbReference>
<evidence type="ECO:0000256" key="18">
    <source>
        <dbReference type="PIRNR" id="PIRNR037299"/>
    </source>
</evidence>
<evidence type="ECO:0000313" key="25">
    <source>
        <dbReference type="Proteomes" id="UP000515788"/>
    </source>
</evidence>
<dbReference type="AlphaFoldDB" id="A0A7G3ZJ84"/>
<evidence type="ECO:0000256" key="11">
    <source>
        <dbReference type="ARBA" id="ARBA00023136"/>
    </source>
</evidence>
<feature type="compositionally biased region" description="Low complexity" evidence="21">
    <location>
        <begin position="370"/>
        <end position="425"/>
    </location>
</feature>
<keyword evidence="25" id="KW-1185">Reference proteome</keyword>
<evidence type="ECO:0000256" key="14">
    <source>
        <dbReference type="ARBA" id="ARBA00023288"/>
    </source>
</evidence>
<comment type="subcellular location">
    <subcellularLocation>
        <location evidence="3">Membrane</location>
        <topology evidence="3">Lipid-anchor</topology>
        <topology evidence="3">GPI-anchor</topology>
    </subcellularLocation>
    <subcellularLocation>
        <location evidence="2">Secreted</location>
        <location evidence="2">Cell wall</location>
    </subcellularLocation>
</comment>
<dbReference type="Proteomes" id="UP000515788">
    <property type="component" value="Chromosome 5"/>
</dbReference>
<evidence type="ECO:0000259" key="23">
    <source>
        <dbReference type="PROSITE" id="PS51762"/>
    </source>
</evidence>
<protein>
    <recommendedName>
        <fullName evidence="18">Crh-like protein</fullName>
        <ecNumber evidence="18">3.2.-.-</ecNumber>
    </recommendedName>
</protein>
<keyword evidence="6" id="KW-0336">GPI-anchor</keyword>
<keyword evidence="13" id="KW-0325">Glycoprotein</keyword>
<keyword evidence="11 18" id="KW-0472">Membrane</keyword>
<dbReference type="GeneID" id="59326766"/>
<evidence type="ECO:0000313" key="24">
    <source>
        <dbReference type="EMBL" id="QLL33570.1"/>
    </source>
</evidence>
<dbReference type="InterPro" id="IPR050546">
    <property type="entry name" value="Glycosyl_Hydrlase_16"/>
</dbReference>
<evidence type="ECO:0000256" key="5">
    <source>
        <dbReference type="ARBA" id="ARBA00022525"/>
    </source>
</evidence>
<evidence type="ECO:0000256" key="16">
    <source>
        <dbReference type="ARBA" id="ARBA00023316"/>
    </source>
</evidence>
<proteinExistence type="inferred from homology"/>
<evidence type="ECO:0000256" key="8">
    <source>
        <dbReference type="ARBA" id="ARBA00022679"/>
    </source>
</evidence>
<evidence type="ECO:0000256" key="9">
    <source>
        <dbReference type="ARBA" id="ARBA00022729"/>
    </source>
</evidence>
<evidence type="ECO:0000256" key="6">
    <source>
        <dbReference type="ARBA" id="ARBA00022622"/>
    </source>
</evidence>
<evidence type="ECO:0000256" key="2">
    <source>
        <dbReference type="ARBA" id="ARBA00004191"/>
    </source>
</evidence>
<feature type="compositionally biased region" description="Polar residues" evidence="21">
    <location>
        <begin position="426"/>
        <end position="457"/>
    </location>
</feature>
<dbReference type="GO" id="GO:0005975">
    <property type="term" value="P:carbohydrate metabolic process"/>
    <property type="evidence" value="ECO:0007669"/>
    <property type="project" value="InterPro"/>
</dbReference>
<gene>
    <name evidence="24" type="ORF">HG536_0E04810</name>
</gene>
<dbReference type="KEGG" id="tgb:HG536_0E04810"/>
<sequence length="488" mass="50494">MVKAGLVSAIAIASFWSRVVNGQSSTVAGDCNPLKSTNCSPDKALATSFAEDFSSESDWFEKDNDSGEINYGSDGLQMTLAKRYDNPGLKSKFYLMYGKVEAVLKAGPGTGIVSSFFLQSDDLDEIDLEWVGSDDTQFQSNYFSKGNVATYDRGAFHGVSQPQAEFHNYTIDWAMDKTVWYLDGQPVRTLENTTSEGYPQSPMFLKMGIWAGGDPSNEPGTIEWAGGLVDYSKAPFSMYIKKIVVTDYSSGSEYSYGDQSGSWESIKAKDGSVYGRYDVAQQEFAALSNGEAISNSTTTSSTSSTISSSILSSSAASSSTLSSSAVSSSTLSSSAVSSFTLSSSAVSSSALSSSSSGFSESSASSAISSTAKASSETSSSTTSSAASSTTSASPETSSAASSSVSSSSGPSEASASSHSSEVNTSPTAVSTLQPSTEKPSLTTSTSRAQESTKSSSAVSVLVSNEGILVSYSCGLTGLLTGLALALVC</sequence>
<dbReference type="EC" id="3.2.-.-" evidence="18"/>
<keyword evidence="15" id="KW-0326">Glycosidase</keyword>
<evidence type="ECO:0000256" key="13">
    <source>
        <dbReference type="ARBA" id="ARBA00023180"/>
    </source>
</evidence>
<dbReference type="GO" id="GO:0016757">
    <property type="term" value="F:glycosyltransferase activity"/>
    <property type="evidence" value="ECO:0007669"/>
    <property type="project" value="UniProtKB-KW"/>
</dbReference>
<evidence type="ECO:0000256" key="21">
    <source>
        <dbReference type="SAM" id="MobiDB-lite"/>
    </source>
</evidence>
<keyword evidence="16" id="KW-0961">Cell wall biogenesis/degradation</keyword>
<dbReference type="FunFam" id="2.60.120.200:FF:000162">
    <property type="entry name" value="Glycosidase"/>
    <property type="match status" value="1"/>
</dbReference>
<accession>A0A7G3ZJ84</accession>
<name>A0A7G3ZJ84_9SACH</name>
<dbReference type="Gene3D" id="2.60.120.200">
    <property type="match status" value="1"/>
</dbReference>
<keyword evidence="10 18" id="KW-0378">Hydrolase</keyword>
<evidence type="ECO:0000256" key="10">
    <source>
        <dbReference type="ARBA" id="ARBA00022801"/>
    </source>
</evidence>
<dbReference type="GO" id="GO:0009277">
    <property type="term" value="C:fungal-type cell wall"/>
    <property type="evidence" value="ECO:0007669"/>
    <property type="project" value="TreeGrafter"/>
</dbReference>
<reference evidence="24 25" key="1">
    <citation type="submission" date="2020-06" db="EMBL/GenBank/DDBJ databases">
        <title>The yeast mating-type switching endonuclease HO is a domesticated member of an unorthodox homing genetic element family.</title>
        <authorList>
            <person name="Coughlan A.Y."/>
            <person name="Lombardi L."/>
            <person name="Braun-Galleani S."/>
            <person name="Martos A.R."/>
            <person name="Galeote V."/>
            <person name="Bigey F."/>
            <person name="Dequin S."/>
            <person name="Byrne K.P."/>
            <person name="Wolfe K.H."/>
        </authorList>
    </citation>
    <scope>NUCLEOTIDE SEQUENCE [LARGE SCALE GENOMIC DNA]</scope>
    <source>
        <strain evidence="24 25">CBS764</strain>
    </source>
</reference>
<feature type="region of interest" description="Disordered" evidence="21">
    <location>
        <begin position="370"/>
        <end position="457"/>
    </location>
</feature>
<feature type="disulfide bond" evidence="20">
    <location>
        <begin position="31"/>
        <end position="39"/>
    </location>
</feature>
<dbReference type="GO" id="GO:0031505">
    <property type="term" value="P:fungal-type cell wall organization"/>
    <property type="evidence" value="ECO:0007669"/>
    <property type="project" value="TreeGrafter"/>
</dbReference>
<evidence type="ECO:0000256" key="7">
    <source>
        <dbReference type="ARBA" id="ARBA00022676"/>
    </source>
</evidence>
<dbReference type="PANTHER" id="PTHR10963:SF68">
    <property type="entry name" value="GLYCOSIDASE CRH1-RELATED"/>
    <property type="match status" value="1"/>
</dbReference>
<evidence type="ECO:0000256" key="17">
    <source>
        <dbReference type="ARBA" id="ARBA00038074"/>
    </source>
</evidence>
<comment type="catalytic activity">
    <reaction evidence="1">
        <text>Random endo-hydrolysis of N-acetyl-beta-D-glucosaminide (1-&gt;4)-beta-linkages in chitin and chitodextrins.</text>
        <dbReference type="EC" id="3.2.1.14"/>
    </reaction>
</comment>
<keyword evidence="8" id="KW-0808">Transferase</keyword>
<evidence type="ECO:0000256" key="4">
    <source>
        <dbReference type="ARBA" id="ARBA00022512"/>
    </source>
</evidence>
<dbReference type="SUPFAM" id="SSF49899">
    <property type="entry name" value="Concanavalin A-like lectins/glucanases"/>
    <property type="match status" value="1"/>
</dbReference>
<dbReference type="GO" id="GO:0008843">
    <property type="term" value="F:endochitinase activity"/>
    <property type="evidence" value="ECO:0007669"/>
    <property type="project" value="UniProtKB-EC"/>
</dbReference>
<feature type="domain" description="GH16" evidence="23">
    <location>
        <begin position="25"/>
        <end position="240"/>
    </location>
</feature>